<feature type="transmembrane region" description="Helical" evidence="5">
    <location>
        <begin position="64"/>
        <end position="89"/>
    </location>
</feature>
<keyword evidence="4 5" id="KW-0472">Membrane</keyword>
<accession>A0A4S3KLH4</accession>
<evidence type="ECO:0000256" key="4">
    <source>
        <dbReference type="ARBA" id="ARBA00023136"/>
    </source>
</evidence>
<feature type="transmembrane region" description="Helical" evidence="5">
    <location>
        <begin position="31"/>
        <end position="52"/>
    </location>
</feature>
<name>A0A4S3KLH4_9GAMM</name>
<dbReference type="InterPro" id="IPR052719">
    <property type="entry name" value="CvpA-like"/>
</dbReference>
<evidence type="ECO:0000256" key="2">
    <source>
        <dbReference type="ARBA" id="ARBA00022692"/>
    </source>
</evidence>
<dbReference type="PANTHER" id="PTHR36926:SF1">
    <property type="entry name" value="COLICIN V PRODUCTION PROTEIN"/>
    <property type="match status" value="1"/>
</dbReference>
<evidence type="ECO:0000256" key="1">
    <source>
        <dbReference type="ARBA" id="ARBA00004141"/>
    </source>
</evidence>
<dbReference type="EMBL" id="MWQO01000036">
    <property type="protein sequence ID" value="THD09703.1"/>
    <property type="molecule type" value="Genomic_DNA"/>
</dbReference>
<feature type="transmembrane region" description="Helical" evidence="5">
    <location>
        <begin position="6"/>
        <end position="24"/>
    </location>
</feature>
<feature type="transmembrane region" description="Helical" evidence="5">
    <location>
        <begin position="101"/>
        <end position="123"/>
    </location>
</feature>
<dbReference type="InterPro" id="IPR003825">
    <property type="entry name" value="Colicin-V_CvpA"/>
</dbReference>
<protein>
    <submittedName>
        <fullName evidence="6">Colicin V production protein</fullName>
    </submittedName>
</protein>
<keyword evidence="3 5" id="KW-1133">Transmembrane helix</keyword>
<evidence type="ECO:0000313" key="7">
    <source>
        <dbReference type="Proteomes" id="UP000307749"/>
    </source>
</evidence>
<dbReference type="Proteomes" id="UP000307749">
    <property type="component" value="Unassembled WGS sequence"/>
</dbReference>
<gene>
    <name evidence="6" type="ORF">B1806_10250</name>
</gene>
<evidence type="ECO:0000256" key="5">
    <source>
        <dbReference type="SAM" id="Phobius"/>
    </source>
</evidence>
<dbReference type="OrthoDB" id="9810601at2"/>
<dbReference type="AlphaFoldDB" id="A0A4S3KLH4"/>
<comment type="subcellular location">
    <subcellularLocation>
        <location evidence="1">Membrane</location>
        <topology evidence="1">Multi-pass membrane protein</topology>
    </subcellularLocation>
</comment>
<keyword evidence="2 5" id="KW-0812">Transmembrane</keyword>
<proteinExistence type="predicted"/>
<sequence>MSTADYIIIAIIVISVLLGLWRGLIAEVLALAVWIVALWAAWQFGAAVSAYMPAALRAPAARLFAAWALIFVLVLIAGAVLGWLLRMLVQGTGLSGTDRMLGMLFGAARGVLIVTLGVLLLGMTPFPRDPWWRHSVLLPGFQRAAEALQAHLPPEVARYVRFDPSPLAAVKLPFALPRRVTPPPASPES</sequence>
<dbReference type="PANTHER" id="PTHR36926">
    <property type="entry name" value="COLICIN V PRODUCTION PROTEIN"/>
    <property type="match status" value="1"/>
</dbReference>
<reference evidence="6 7" key="1">
    <citation type="submission" date="2017-02" db="EMBL/GenBank/DDBJ databases">
        <title>Whole genome sequencing of Metallibacterium scheffleri DSM 24874 (T).</title>
        <authorList>
            <person name="Kumar S."/>
            <person name="Patil P."/>
            <person name="Patil P.B."/>
        </authorList>
    </citation>
    <scope>NUCLEOTIDE SEQUENCE [LARGE SCALE GENOMIC DNA]</scope>
    <source>
        <strain evidence="6 7">DSM 24874</strain>
    </source>
</reference>
<dbReference type="GO" id="GO:0016020">
    <property type="term" value="C:membrane"/>
    <property type="evidence" value="ECO:0007669"/>
    <property type="project" value="UniProtKB-SubCell"/>
</dbReference>
<keyword evidence="7" id="KW-1185">Reference proteome</keyword>
<dbReference type="Pfam" id="PF02674">
    <property type="entry name" value="Colicin_V"/>
    <property type="match status" value="1"/>
</dbReference>
<evidence type="ECO:0000256" key="3">
    <source>
        <dbReference type="ARBA" id="ARBA00022989"/>
    </source>
</evidence>
<dbReference type="STRING" id="993689.GCA_002077135_01366"/>
<dbReference type="GO" id="GO:0009403">
    <property type="term" value="P:toxin biosynthetic process"/>
    <property type="evidence" value="ECO:0007669"/>
    <property type="project" value="InterPro"/>
</dbReference>
<organism evidence="6 7">
    <name type="scientific">Metallibacterium scheffleri</name>
    <dbReference type="NCBI Taxonomy" id="993689"/>
    <lineage>
        <taxon>Bacteria</taxon>
        <taxon>Pseudomonadati</taxon>
        <taxon>Pseudomonadota</taxon>
        <taxon>Gammaproteobacteria</taxon>
        <taxon>Lysobacterales</taxon>
        <taxon>Rhodanobacteraceae</taxon>
        <taxon>Metallibacterium</taxon>
    </lineage>
</organism>
<comment type="caution">
    <text evidence="6">The sequence shown here is derived from an EMBL/GenBank/DDBJ whole genome shotgun (WGS) entry which is preliminary data.</text>
</comment>
<dbReference type="RefSeq" id="WP_081126660.1">
    <property type="nucleotide sequence ID" value="NZ_DAHXOC010000009.1"/>
</dbReference>
<evidence type="ECO:0000313" key="6">
    <source>
        <dbReference type="EMBL" id="THD09703.1"/>
    </source>
</evidence>